<protein>
    <submittedName>
        <fullName evidence="2">Protease inhibitor/seed storage/LTP family protein</fullName>
    </submittedName>
</protein>
<reference evidence="2" key="1">
    <citation type="journal article" date="2009" name="Plant Mol. Biol.">
        <title>Insights into corn genes derived from large-scale cDNA sequencing.</title>
        <authorList>
            <person name="Alexandrov N.N."/>
            <person name="Brover V.V."/>
            <person name="Freidin S."/>
            <person name="Troukhan M.E."/>
            <person name="Tatarinova T.V."/>
            <person name="Zhang H."/>
            <person name="Swaller T.J."/>
            <person name="Lu Y.P."/>
            <person name="Bouck J."/>
            <person name="Flavell R.B."/>
            <person name="Feldmann K.A."/>
        </authorList>
    </citation>
    <scope>NUCLEOTIDE SEQUENCE</scope>
</reference>
<accession>B6ST99</accession>
<dbReference type="AlphaFoldDB" id="B6ST99"/>
<dbReference type="Gene3D" id="1.10.110.10">
    <property type="entry name" value="Plant lipid-transfer and hydrophobic proteins"/>
    <property type="match status" value="1"/>
</dbReference>
<evidence type="ECO:0000256" key="1">
    <source>
        <dbReference type="SAM" id="SignalP"/>
    </source>
</evidence>
<dbReference type="ExpressionAtlas" id="B6ST99">
    <property type="expression patterns" value="baseline and differential"/>
</dbReference>
<dbReference type="EMBL" id="EU955964">
    <property type="protein sequence ID" value="ACG28082.1"/>
    <property type="molecule type" value="mRNA"/>
</dbReference>
<feature type="signal peptide" evidence="1">
    <location>
        <begin position="1"/>
        <end position="33"/>
    </location>
</feature>
<dbReference type="InterPro" id="IPR036312">
    <property type="entry name" value="Bifun_inhib/LTP/seed_sf"/>
</dbReference>
<keyword evidence="1" id="KW-0732">Signal</keyword>
<evidence type="ECO:0000313" key="2">
    <source>
        <dbReference type="EMBL" id="ACG28082.1"/>
    </source>
</evidence>
<name>B6ST99_MAIZE</name>
<feature type="chain" id="PRO_5002847440" evidence="1">
    <location>
        <begin position="34"/>
        <end position="104"/>
    </location>
</feature>
<sequence length="104" mass="10662">MAGRRVRGNSAVAVAVAMVGVALLALLFAASEADGTCNVDRGTVLRQCASCSSGAPSQGCCDALRNADFGCLCSNYWNKLKNTPYASCAKAIPSACNLPNAKCQ</sequence>
<dbReference type="SUPFAM" id="SSF47699">
    <property type="entry name" value="Bifunctional inhibitor/lipid-transfer protein/seed storage 2S albumin"/>
    <property type="match status" value="1"/>
</dbReference>
<organism evidence="2">
    <name type="scientific">Zea mays</name>
    <name type="common">Maize</name>
    <dbReference type="NCBI Taxonomy" id="4577"/>
    <lineage>
        <taxon>Eukaryota</taxon>
        <taxon>Viridiplantae</taxon>
        <taxon>Streptophyta</taxon>
        <taxon>Embryophyta</taxon>
        <taxon>Tracheophyta</taxon>
        <taxon>Spermatophyta</taxon>
        <taxon>Magnoliopsida</taxon>
        <taxon>Liliopsida</taxon>
        <taxon>Poales</taxon>
        <taxon>Poaceae</taxon>
        <taxon>PACMAD clade</taxon>
        <taxon>Panicoideae</taxon>
        <taxon>Andropogonodae</taxon>
        <taxon>Andropogoneae</taxon>
        <taxon>Tripsacinae</taxon>
        <taxon>Zea</taxon>
    </lineage>
</organism>
<proteinExistence type="evidence at transcript level"/>